<evidence type="ECO:0000256" key="2">
    <source>
        <dbReference type="ARBA" id="ARBA00022723"/>
    </source>
</evidence>
<evidence type="ECO:0000256" key="10">
    <source>
        <dbReference type="SAM" id="MobiDB-lite"/>
    </source>
</evidence>
<reference evidence="14" key="1">
    <citation type="journal article" date="2020" name="Stud. Mycol.">
        <title>101 Dothideomycetes genomes: a test case for predicting lifestyles and emergence of pathogens.</title>
        <authorList>
            <person name="Haridas S."/>
            <person name="Albert R."/>
            <person name="Binder M."/>
            <person name="Bloem J."/>
            <person name="Labutti K."/>
            <person name="Salamov A."/>
            <person name="Andreopoulos B."/>
            <person name="Baker S."/>
            <person name="Barry K."/>
            <person name="Bills G."/>
            <person name="Bluhm B."/>
            <person name="Cannon C."/>
            <person name="Castanera R."/>
            <person name="Culley D."/>
            <person name="Daum C."/>
            <person name="Ezra D."/>
            <person name="Gonzalez J."/>
            <person name="Henrissat B."/>
            <person name="Kuo A."/>
            <person name="Liang C."/>
            <person name="Lipzen A."/>
            <person name="Lutzoni F."/>
            <person name="Magnuson J."/>
            <person name="Mondo S."/>
            <person name="Nolan M."/>
            <person name="Ohm R."/>
            <person name="Pangilinan J."/>
            <person name="Park H.-J."/>
            <person name="Ramirez L."/>
            <person name="Alfaro M."/>
            <person name="Sun H."/>
            <person name="Tritt A."/>
            <person name="Yoshinaga Y."/>
            <person name="Zwiers L.-H."/>
            <person name="Turgeon B."/>
            <person name="Goodwin S."/>
            <person name="Spatafora J."/>
            <person name="Crous P."/>
            <person name="Grigoriev I."/>
        </authorList>
    </citation>
    <scope>NUCLEOTIDE SEQUENCE</scope>
    <source>
        <strain evidence="14">CBS 123094</strain>
    </source>
</reference>
<sequence>MLDAPGAGSETLTALISNITPDDVPKEQREQTPARMKSQLKEHQKIALGWMMKKESLSSSKGSLLADEMGLGKTIEALALIVARPSDNPICKTTLIIAPVALMYQWKEEIECHIKSEYPLDVFVYHGNGKKATFDQLRKYDVVLTTFGTLASEYKAKEKDSREDSRTRNEPWPLIARGSMWYRIIMDEAQCIKNRNTLTSKATNDLQAHYRLCMTGTPMMNSVDELYPLIRFLGIRPYNDWSRFRYDISRGIKDKSESLQKKGYDRVRILLKSIMLRREKGTIIDGQPISNIPPKQVVKDMVQFSKDERDLYTAIETKAQIRVNKYLKENMVTNNYANILVMLLRLRQACCHPHLIKDLGVQVSTEGIAEEELMARAHQLGQDVVGRLKNVESGFECPICFDPTVNPTIFVPCGHTCCGECFQKLIDPAAAIGDNGERTTPRCPECRNGLSGERITDYVHFCKVHHREKLQELGIEATEEAESEEEEDDSSDSDDGSLDGFVVPDDADDGFEPLPTSAKGEATGKKKKKKPKKKSKVKGPPKTLAQLKQESLRSAAAKRLYHKRLRKGFESSTKIEKTIAILEDIYANNPEEKTLIFSQWTSLLDLLEIPLVDKKIQYQRYDGSMTMEDRAAAVGKFMKNADQRVMIMSLKAGNAGLNLTEASHVIILDPFWNPFIEDQAVGRVYRMHQTRQVHVHRVLVEDTVEHRICEIQDQKRQMVETALDERAHKSLARLGVGELMYLFGLRDRPPTH</sequence>
<dbReference type="InterPro" id="IPR013083">
    <property type="entry name" value="Znf_RING/FYVE/PHD"/>
</dbReference>
<evidence type="ECO:0000259" key="13">
    <source>
        <dbReference type="PROSITE" id="PS51194"/>
    </source>
</evidence>
<dbReference type="InterPro" id="IPR038718">
    <property type="entry name" value="SNF2-like_sf"/>
</dbReference>
<dbReference type="GO" id="GO:0005634">
    <property type="term" value="C:nucleus"/>
    <property type="evidence" value="ECO:0007669"/>
    <property type="project" value="TreeGrafter"/>
</dbReference>
<evidence type="ECO:0000256" key="8">
    <source>
        <dbReference type="ARBA" id="ARBA00022840"/>
    </source>
</evidence>
<dbReference type="GO" id="GO:0005737">
    <property type="term" value="C:cytoplasm"/>
    <property type="evidence" value="ECO:0007669"/>
    <property type="project" value="TreeGrafter"/>
</dbReference>
<evidence type="ECO:0000256" key="4">
    <source>
        <dbReference type="ARBA" id="ARBA00022771"/>
    </source>
</evidence>
<dbReference type="InterPro" id="IPR014001">
    <property type="entry name" value="Helicase_ATP-bd"/>
</dbReference>
<dbReference type="PROSITE" id="PS51194">
    <property type="entry name" value="HELICASE_CTER"/>
    <property type="match status" value="1"/>
</dbReference>
<evidence type="ECO:0000256" key="1">
    <source>
        <dbReference type="ARBA" id="ARBA00007025"/>
    </source>
</evidence>
<feature type="domain" description="Helicase C-terminal" evidence="13">
    <location>
        <begin position="581"/>
        <end position="735"/>
    </location>
</feature>
<evidence type="ECO:0000259" key="11">
    <source>
        <dbReference type="PROSITE" id="PS50089"/>
    </source>
</evidence>
<dbReference type="GO" id="GO:0008094">
    <property type="term" value="F:ATP-dependent activity, acting on DNA"/>
    <property type="evidence" value="ECO:0007669"/>
    <property type="project" value="TreeGrafter"/>
</dbReference>
<dbReference type="Gene3D" id="3.30.40.10">
    <property type="entry name" value="Zinc/RING finger domain, C3HC4 (zinc finger)"/>
    <property type="match status" value="1"/>
</dbReference>
<dbReference type="GO" id="GO:0000724">
    <property type="term" value="P:double-strand break repair via homologous recombination"/>
    <property type="evidence" value="ECO:0007669"/>
    <property type="project" value="TreeGrafter"/>
</dbReference>
<dbReference type="InterPro" id="IPR018957">
    <property type="entry name" value="Znf_C3HC4_RING-type"/>
</dbReference>
<evidence type="ECO:0008006" key="16">
    <source>
        <dbReference type="Google" id="ProtNLM"/>
    </source>
</evidence>
<dbReference type="Pfam" id="PF00097">
    <property type="entry name" value="zf-C3HC4"/>
    <property type="match status" value="1"/>
</dbReference>
<comment type="similarity">
    <text evidence="1">Belongs to the SNF2/RAD54 helicase family.</text>
</comment>
<evidence type="ECO:0000256" key="3">
    <source>
        <dbReference type="ARBA" id="ARBA00022741"/>
    </source>
</evidence>
<feature type="compositionally biased region" description="Basic residues" evidence="10">
    <location>
        <begin position="525"/>
        <end position="539"/>
    </location>
</feature>
<dbReference type="EMBL" id="ML977559">
    <property type="protein sequence ID" value="KAF2006616.1"/>
    <property type="molecule type" value="Genomic_DNA"/>
</dbReference>
<name>A0A6A5X2V0_9PLEO</name>
<keyword evidence="3" id="KW-0547">Nucleotide-binding</keyword>
<dbReference type="Pfam" id="PF00271">
    <property type="entry name" value="Helicase_C"/>
    <property type="match status" value="1"/>
</dbReference>
<dbReference type="Gene3D" id="3.40.50.300">
    <property type="entry name" value="P-loop containing nucleotide triphosphate hydrolases"/>
    <property type="match status" value="1"/>
</dbReference>
<dbReference type="Gene3D" id="3.40.50.10810">
    <property type="entry name" value="Tandem AAA-ATPase domain"/>
    <property type="match status" value="1"/>
</dbReference>
<feature type="region of interest" description="Disordered" evidence="10">
    <location>
        <begin position="15"/>
        <end position="39"/>
    </location>
</feature>
<keyword evidence="8" id="KW-0067">ATP-binding</keyword>
<feature type="domain" description="Helicase ATP-binding" evidence="12">
    <location>
        <begin position="54"/>
        <end position="236"/>
    </location>
</feature>
<keyword evidence="5" id="KW-0378">Hydrolase</keyword>
<dbReference type="Pfam" id="PF00176">
    <property type="entry name" value="SNF2-rel_dom"/>
    <property type="match status" value="1"/>
</dbReference>
<dbReference type="SMART" id="SM00487">
    <property type="entry name" value="DEXDc"/>
    <property type="match status" value="1"/>
</dbReference>
<protein>
    <recommendedName>
        <fullName evidence="16">SWI/SNF family DNA-dependent ATPase Ris1</fullName>
    </recommendedName>
</protein>
<dbReference type="CDD" id="cd18793">
    <property type="entry name" value="SF2_C_SNF"/>
    <property type="match status" value="1"/>
</dbReference>
<keyword evidence="7" id="KW-0862">Zinc</keyword>
<dbReference type="PROSITE" id="PS50089">
    <property type="entry name" value="ZF_RING_2"/>
    <property type="match status" value="1"/>
</dbReference>
<evidence type="ECO:0000256" key="9">
    <source>
        <dbReference type="PROSITE-ProRule" id="PRU00175"/>
    </source>
</evidence>
<organism evidence="14 15">
    <name type="scientific">Amniculicola lignicola CBS 123094</name>
    <dbReference type="NCBI Taxonomy" id="1392246"/>
    <lineage>
        <taxon>Eukaryota</taxon>
        <taxon>Fungi</taxon>
        <taxon>Dikarya</taxon>
        <taxon>Ascomycota</taxon>
        <taxon>Pezizomycotina</taxon>
        <taxon>Dothideomycetes</taxon>
        <taxon>Pleosporomycetidae</taxon>
        <taxon>Pleosporales</taxon>
        <taxon>Amniculicolaceae</taxon>
        <taxon>Amniculicola</taxon>
    </lineage>
</organism>
<dbReference type="Proteomes" id="UP000799779">
    <property type="component" value="Unassembled WGS sequence"/>
</dbReference>
<feature type="domain" description="RING-type" evidence="11">
    <location>
        <begin position="397"/>
        <end position="447"/>
    </location>
</feature>
<keyword evidence="2" id="KW-0479">Metal-binding</keyword>
<keyword evidence="4 9" id="KW-0863">Zinc-finger</keyword>
<evidence type="ECO:0000256" key="5">
    <source>
        <dbReference type="ARBA" id="ARBA00022801"/>
    </source>
</evidence>
<keyword evidence="6" id="KW-0347">Helicase</keyword>
<keyword evidence="15" id="KW-1185">Reference proteome</keyword>
<evidence type="ECO:0000313" key="14">
    <source>
        <dbReference type="EMBL" id="KAF2006616.1"/>
    </source>
</evidence>
<evidence type="ECO:0000313" key="15">
    <source>
        <dbReference type="Proteomes" id="UP000799779"/>
    </source>
</evidence>
<dbReference type="InterPro" id="IPR027417">
    <property type="entry name" value="P-loop_NTPase"/>
</dbReference>
<dbReference type="InterPro" id="IPR000330">
    <property type="entry name" value="SNF2_N"/>
</dbReference>
<dbReference type="GO" id="GO:0016787">
    <property type="term" value="F:hydrolase activity"/>
    <property type="evidence" value="ECO:0007669"/>
    <property type="project" value="UniProtKB-KW"/>
</dbReference>
<gene>
    <name evidence="14" type="ORF">P154DRAFT_421856</name>
</gene>
<evidence type="ECO:0000256" key="6">
    <source>
        <dbReference type="ARBA" id="ARBA00022806"/>
    </source>
</evidence>
<dbReference type="InterPro" id="IPR001650">
    <property type="entry name" value="Helicase_C-like"/>
</dbReference>
<dbReference type="SUPFAM" id="SSF52540">
    <property type="entry name" value="P-loop containing nucleoside triphosphate hydrolases"/>
    <property type="match status" value="2"/>
</dbReference>
<dbReference type="SMART" id="SM00490">
    <property type="entry name" value="HELICc"/>
    <property type="match status" value="1"/>
</dbReference>
<dbReference type="PROSITE" id="PS51192">
    <property type="entry name" value="HELICASE_ATP_BIND_1"/>
    <property type="match status" value="1"/>
</dbReference>
<evidence type="ECO:0000256" key="7">
    <source>
        <dbReference type="ARBA" id="ARBA00022833"/>
    </source>
</evidence>
<feature type="region of interest" description="Disordered" evidence="10">
    <location>
        <begin position="477"/>
        <end position="548"/>
    </location>
</feature>
<dbReference type="InterPro" id="IPR049730">
    <property type="entry name" value="SNF2/RAD54-like_C"/>
</dbReference>
<dbReference type="GO" id="GO:0004386">
    <property type="term" value="F:helicase activity"/>
    <property type="evidence" value="ECO:0007669"/>
    <property type="project" value="UniProtKB-KW"/>
</dbReference>
<dbReference type="AlphaFoldDB" id="A0A6A5X2V0"/>
<dbReference type="OrthoDB" id="423559at2759"/>
<evidence type="ECO:0000259" key="12">
    <source>
        <dbReference type="PROSITE" id="PS51192"/>
    </source>
</evidence>
<dbReference type="CDD" id="cd16449">
    <property type="entry name" value="RING-HC"/>
    <property type="match status" value="1"/>
</dbReference>
<dbReference type="InterPro" id="IPR050628">
    <property type="entry name" value="SNF2_RAD54_helicase_TF"/>
</dbReference>
<dbReference type="CDD" id="cd18008">
    <property type="entry name" value="DEXDc_SHPRH-like"/>
    <property type="match status" value="1"/>
</dbReference>
<dbReference type="GO" id="GO:0008270">
    <property type="term" value="F:zinc ion binding"/>
    <property type="evidence" value="ECO:0007669"/>
    <property type="project" value="UniProtKB-KW"/>
</dbReference>
<dbReference type="PANTHER" id="PTHR45626">
    <property type="entry name" value="TRANSCRIPTION TERMINATION FACTOR 2-RELATED"/>
    <property type="match status" value="1"/>
</dbReference>
<dbReference type="GO" id="GO:0005524">
    <property type="term" value="F:ATP binding"/>
    <property type="evidence" value="ECO:0007669"/>
    <property type="project" value="UniProtKB-KW"/>
</dbReference>
<feature type="compositionally biased region" description="Acidic residues" evidence="10">
    <location>
        <begin position="477"/>
        <end position="497"/>
    </location>
</feature>
<dbReference type="PANTHER" id="PTHR45626:SF16">
    <property type="entry name" value="ATP-DEPENDENT HELICASE ULS1"/>
    <property type="match status" value="1"/>
</dbReference>
<dbReference type="SMART" id="SM00184">
    <property type="entry name" value="RING"/>
    <property type="match status" value="1"/>
</dbReference>
<dbReference type="SUPFAM" id="SSF57850">
    <property type="entry name" value="RING/U-box"/>
    <property type="match status" value="1"/>
</dbReference>
<dbReference type="InterPro" id="IPR001841">
    <property type="entry name" value="Znf_RING"/>
</dbReference>
<accession>A0A6A5X2V0</accession>
<feature type="compositionally biased region" description="Basic and acidic residues" evidence="10">
    <location>
        <begin position="23"/>
        <end position="32"/>
    </location>
</feature>
<proteinExistence type="inferred from homology"/>